<comment type="function">
    <text evidence="20">Required during prometaphase for centrosome maturation. Following poly-ADP-ribosylation (PARsylation) by TNKS, translocates from the Golgi apparatus to mitotic centrosomes and plays a key role in the formation of robust microtubules for prompt movement of chromosomes: anchors AKAP9/CG-NAP, a scaffold protein of the gamma-tubulin ring complex and promotes centrosome maturation.</text>
</comment>
<keyword evidence="16" id="KW-0325">Glycoprotein</keyword>
<keyword evidence="15" id="KW-1015">Disulfide bond</keyword>
<feature type="compositionally biased region" description="Polar residues" evidence="23">
    <location>
        <begin position="415"/>
        <end position="425"/>
    </location>
</feature>
<keyword evidence="14" id="KW-0472">Membrane</keyword>
<dbReference type="FunFam" id="2.60.40.10:FF:000506">
    <property type="entry name" value="HEPACAM family member 2 isoform X2"/>
    <property type="match status" value="1"/>
</dbReference>
<dbReference type="Gene3D" id="2.60.40.10">
    <property type="entry name" value="Immunoglobulins"/>
    <property type="match status" value="3"/>
</dbReference>
<dbReference type="InterPro" id="IPR007110">
    <property type="entry name" value="Ig-like_dom"/>
</dbReference>
<dbReference type="PROSITE" id="PS50835">
    <property type="entry name" value="IG_LIKE"/>
    <property type="match status" value="2"/>
</dbReference>
<feature type="signal peptide" evidence="24">
    <location>
        <begin position="1"/>
        <end position="32"/>
    </location>
</feature>
<keyword evidence="13" id="KW-0333">Golgi apparatus</keyword>
<evidence type="ECO:0000313" key="26">
    <source>
        <dbReference type="Ensembl" id="ENSBIXP00000022257.1"/>
    </source>
</evidence>
<feature type="domain" description="Ig-like" evidence="25">
    <location>
        <begin position="236"/>
        <end position="332"/>
    </location>
</feature>
<accession>A0A4W2D8J0</accession>
<dbReference type="GeneID" id="113891734"/>
<evidence type="ECO:0000313" key="28">
    <source>
        <dbReference type="Proteomes" id="UP000429181"/>
    </source>
</evidence>
<sequence length="462" mass="51279">MEQDAFMEPFSSRVGVLQCKIYLLLLAGACSGLKVAVPSHTVHGIRGQALYLPVHYGFHTPASDIQVIWLFERPHTMPKYLLGSVNKSVVPDLEYQHKFTMMPPNASLLINPLQFTDEGNYIVKVNIQGNGTLSASQKIQVTVDDPVTKPVVQIQPSSGAVEYVGNMTLTCLVEGGSRRVYQWLKNGRPVHTSSTNSFSLQNSSLHIAPVTKEDIGNYSCLVKNPVSRMESDIIMPTIYYGPYGLRVNSDRGLKVGEVFTVDIGEAILFDCSADSYPPNTYSWIQRTNNATYVIKHGPRLEVASEKIAQKTTDYMCCAYNNITGRRDETHFTVIITSVVIKQKLEGRPETEYRKARTFSGHEDALDDFGIYEFVAFPDASGVARMPARSVPACDGVPGQDLHSTIYEVIHHIPAQQQDHPESSSQDGEEDACLDRHDEAGLQELGHCKEQDKGKHSRAKQCI</sequence>
<evidence type="ECO:0000256" key="21">
    <source>
        <dbReference type="ARBA" id="ARBA00073791"/>
    </source>
</evidence>
<keyword evidence="19" id="KW-0393">Immunoglobulin domain</keyword>
<dbReference type="GO" id="GO:0007098">
    <property type="term" value="P:centrosome cycle"/>
    <property type="evidence" value="ECO:0007669"/>
    <property type="project" value="TreeGrafter"/>
</dbReference>
<keyword evidence="8 24" id="KW-0732">Signal</keyword>
<dbReference type="Proteomes" id="UP000314981">
    <property type="component" value="Chromosome 4"/>
</dbReference>
<dbReference type="InterPro" id="IPR036179">
    <property type="entry name" value="Ig-like_dom_sf"/>
</dbReference>
<organism evidence="26 27">
    <name type="scientific">Bos indicus x Bos taurus</name>
    <name type="common">Hybrid cattle</name>
    <dbReference type="NCBI Taxonomy" id="30522"/>
    <lineage>
        <taxon>Eukaryota</taxon>
        <taxon>Metazoa</taxon>
        <taxon>Chordata</taxon>
        <taxon>Craniata</taxon>
        <taxon>Vertebrata</taxon>
        <taxon>Euteleostomi</taxon>
        <taxon>Mammalia</taxon>
        <taxon>Eutheria</taxon>
        <taxon>Laurasiatheria</taxon>
        <taxon>Artiodactyla</taxon>
        <taxon>Ruminantia</taxon>
        <taxon>Pecora</taxon>
        <taxon>Bovidae</taxon>
        <taxon>Bovinae</taxon>
        <taxon>Bos</taxon>
    </lineage>
</organism>
<evidence type="ECO:0000256" key="22">
    <source>
        <dbReference type="ARBA" id="ARBA00078454"/>
    </source>
</evidence>
<evidence type="ECO:0000256" key="4">
    <source>
        <dbReference type="ARBA" id="ARBA00004614"/>
    </source>
</evidence>
<dbReference type="SUPFAM" id="SSF48726">
    <property type="entry name" value="Immunoglobulin"/>
    <property type="match status" value="3"/>
</dbReference>
<dbReference type="GeneTree" id="ENSGT01130000278319"/>
<gene>
    <name evidence="26" type="primary">HEPACAM2</name>
</gene>
<dbReference type="Ensembl" id="ENSBIXT00005001364.1">
    <property type="protein sequence ID" value="ENSBIXP00005032558.1"/>
    <property type="gene ID" value="ENSBIXG00005013097.1"/>
</dbReference>
<dbReference type="GO" id="GO:0005813">
    <property type="term" value="C:centrosome"/>
    <property type="evidence" value="ECO:0007669"/>
    <property type="project" value="UniProtKB-SubCell"/>
</dbReference>
<dbReference type="InterPro" id="IPR052280">
    <property type="entry name" value="HEPACAM_domain"/>
</dbReference>
<evidence type="ECO:0000256" key="5">
    <source>
        <dbReference type="ARBA" id="ARBA00022490"/>
    </source>
</evidence>
<evidence type="ECO:0000256" key="16">
    <source>
        <dbReference type="ARBA" id="ARBA00023180"/>
    </source>
</evidence>
<evidence type="ECO:0000256" key="24">
    <source>
        <dbReference type="SAM" id="SignalP"/>
    </source>
</evidence>
<dbReference type="PANTHER" id="PTHR44888">
    <property type="entry name" value="HEPACAM FAMILY MEMBER 2-RELATED"/>
    <property type="match status" value="1"/>
</dbReference>
<dbReference type="PANTHER" id="PTHR44888:SF1">
    <property type="entry name" value="HEPACAM FAMILY MEMBER 2"/>
    <property type="match status" value="1"/>
</dbReference>
<evidence type="ECO:0000256" key="18">
    <source>
        <dbReference type="ARBA" id="ARBA00023306"/>
    </source>
</evidence>
<comment type="subcellular location">
    <subcellularLocation>
        <location evidence="3">Cytoplasm</location>
        <location evidence="3">Cytoskeleton</location>
        <location evidence="3">Microtubule organizing center</location>
        <location evidence="3">Centrosome</location>
    </subcellularLocation>
    <subcellularLocation>
        <location evidence="1">Cytoplasm</location>
        <location evidence="1">Cytoskeleton</location>
        <location evidence="1">Spindle</location>
    </subcellularLocation>
    <subcellularLocation>
        <location evidence="4">Golgi apparatus membrane</location>
        <topology evidence="4">Single-pass type I membrane protein</topology>
    </subcellularLocation>
    <subcellularLocation>
        <location evidence="2">Midbody</location>
    </subcellularLocation>
</comment>
<dbReference type="FunFam" id="2.60.40.10:FF:000624">
    <property type="entry name" value="HEPACAM family member 2 isoform X1"/>
    <property type="match status" value="1"/>
</dbReference>
<proteinExistence type="predicted"/>
<keyword evidence="18" id="KW-0131">Cell cycle</keyword>
<evidence type="ECO:0000256" key="20">
    <source>
        <dbReference type="ARBA" id="ARBA00059869"/>
    </source>
</evidence>
<evidence type="ECO:0000256" key="10">
    <source>
        <dbReference type="ARBA" id="ARBA00022765"/>
    </source>
</evidence>
<feature type="chain" id="PRO_5044610710" description="HEPACAM family member 2" evidence="24">
    <location>
        <begin position="33"/>
        <end position="462"/>
    </location>
</feature>
<feature type="compositionally biased region" description="Basic and acidic residues" evidence="23">
    <location>
        <begin position="443"/>
        <end position="453"/>
    </location>
</feature>
<dbReference type="RefSeq" id="XP_027395970.1">
    <property type="nucleotide sequence ID" value="XM_027540169.1"/>
</dbReference>
<dbReference type="AlphaFoldDB" id="A0A4W2D8J0"/>
<dbReference type="Proteomes" id="UP000429181">
    <property type="component" value="Chromosome 4"/>
</dbReference>
<dbReference type="InterPro" id="IPR003599">
    <property type="entry name" value="Ig_sub"/>
</dbReference>
<evidence type="ECO:0000256" key="7">
    <source>
        <dbReference type="ARBA" id="ARBA00022692"/>
    </source>
</evidence>
<evidence type="ECO:0000256" key="2">
    <source>
        <dbReference type="ARBA" id="ARBA00004214"/>
    </source>
</evidence>
<evidence type="ECO:0000313" key="27">
    <source>
        <dbReference type="Proteomes" id="UP000314981"/>
    </source>
</evidence>
<dbReference type="GO" id="GO:0030496">
    <property type="term" value="C:midbody"/>
    <property type="evidence" value="ECO:0007669"/>
    <property type="project" value="UniProtKB-SubCell"/>
</dbReference>
<evidence type="ECO:0000256" key="3">
    <source>
        <dbReference type="ARBA" id="ARBA00004300"/>
    </source>
</evidence>
<evidence type="ECO:0000256" key="15">
    <source>
        <dbReference type="ARBA" id="ARBA00023157"/>
    </source>
</evidence>
<evidence type="ECO:0000256" key="13">
    <source>
        <dbReference type="ARBA" id="ARBA00023034"/>
    </source>
</evidence>
<feature type="domain" description="Ig-like" evidence="25">
    <location>
        <begin position="150"/>
        <end position="234"/>
    </location>
</feature>
<keyword evidence="27" id="KW-1185">Reference proteome</keyword>
<keyword evidence="11" id="KW-0498">Mitosis</keyword>
<reference evidence="27 28" key="1">
    <citation type="submission" date="2018-11" db="EMBL/GenBank/DDBJ databases">
        <title>Haplotype-resolved cattle genomes.</title>
        <authorList>
            <person name="Low W.Y."/>
            <person name="Tearle R."/>
            <person name="Bickhart D.M."/>
            <person name="Rosen B.D."/>
            <person name="Koren S."/>
            <person name="Rhie A."/>
            <person name="Hiendleder S."/>
            <person name="Phillippy A.M."/>
            <person name="Smith T.P.L."/>
            <person name="Williams J.L."/>
        </authorList>
    </citation>
    <scope>NUCLEOTIDE SEQUENCE [LARGE SCALE GENOMIC DNA]</scope>
</reference>
<dbReference type="CTD" id="253012"/>
<keyword evidence="5" id="KW-0963">Cytoplasm</keyword>
<dbReference type="SMART" id="SM00408">
    <property type="entry name" value="IGc2"/>
    <property type="match status" value="1"/>
</dbReference>
<dbReference type="FunFam" id="2.60.40.10:FF:000483">
    <property type="entry name" value="HEPACAM family member 2 isoform X1"/>
    <property type="match status" value="1"/>
</dbReference>
<dbReference type="SMART" id="SM00409">
    <property type="entry name" value="IG"/>
    <property type="match status" value="3"/>
</dbReference>
<dbReference type="GO" id="GO:0000139">
    <property type="term" value="C:Golgi membrane"/>
    <property type="evidence" value="ECO:0007669"/>
    <property type="project" value="UniProtKB-SubCell"/>
</dbReference>
<protein>
    <recommendedName>
        <fullName evidence="21">HEPACAM family member 2</fullName>
    </recommendedName>
    <alternativeName>
        <fullName evidence="22">Mitotic kinetics regulator</fullName>
    </alternativeName>
</protein>
<dbReference type="InterPro" id="IPR003598">
    <property type="entry name" value="Ig_sub2"/>
</dbReference>
<name>A0A4W2D8J0_BOBOX</name>
<evidence type="ECO:0000256" key="6">
    <source>
        <dbReference type="ARBA" id="ARBA00022618"/>
    </source>
</evidence>
<keyword evidence="17" id="KW-0206">Cytoskeleton</keyword>
<feature type="region of interest" description="Disordered" evidence="23">
    <location>
        <begin position="415"/>
        <end position="437"/>
    </location>
</feature>
<keyword evidence="10" id="KW-0013">ADP-ribosylation</keyword>
<reference evidence="26" key="2">
    <citation type="submission" date="2025-05" db="UniProtKB">
        <authorList>
            <consortium name="Ensembl"/>
        </authorList>
    </citation>
    <scope>IDENTIFICATION</scope>
</reference>
<evidence type="ECO:0000259" key="25">
    <source>
        <dbReference type="PROSITE" id="PS50835"/>
    </source>
</evidence>
<evidence type="ECO:0000256" key="12">
    <source>
        <dbReference type="ARBA" id="ARBA00022989"/>
    </source>
</evidence>
<evidence type="ECO:0000256" key="8">
    <source>
        <dbReference type="ARBA" id="ARBA00022729"/>
    </source>
</evidence>
<keyword evidence="7" id="KW-0812">Transmembrane</keyword>
<keyword evidence="6" id="KW-0132">Cell division</keyword>
<dbReference type="InterPro" id="IPR013783">
    <property type="entry name" value="Ig-like_fold"/>
</dbReference>
<keyword evidence="12" id="KW-1133">Transmembrane helix</keyword>
<evidence type="ECO:0000256" key="9">
    <source>
        <dbReference type="ARBA" id="ARBA00022737"/>
    </source>
</evidence>
<dbReference type="GO" id="GO:0051301">
    <property type="term" value="P:cell division"/>
    <property type="evidence" value="ECO:0007669"/>
    <property type="project" value="UniProtKB-KW"/>
</dbReference>
<dbReference type="Pfam" id="PF13927">
    <property type="entry name" value="Ig_3"/>
    <property type="match status" value="1"/>
</dbReference>
<evidence type="ECO:0000256" key="1">
    <source>
        <dbReference type="ARBA" id="ARBA00004186"/>
    </source>
</evidence>
<evidence type="ECO:0000256" key="11">
    <source>
        <dbReference type="ARBA" id="ARBA00022776"/>
    </source>
</evidence>
<dbReference type="GO" id="GO:0005819">
    <property type="term" value="C:spindle"/>
    <property type="evidence" value="ECO:0007669"/>
    <property type="project" value="UniProtKB-SubCell"/>
</dbReference>
<feature type="region of interest" description="Disordered" evidence="23">
    <location>
        <begin position="443"/>
        <end position="462"/>
    </location>
</feature>
<evidence type="ECO:0000256" key="19">
    <source>
        <dbReference type="ARBA" id="ARBA00023319"/>
    </source>
</evidence>
<keyword evidence="9" id="KW-0677">Repeat</keyword>
<evidence type="ECO:0000256" key="17">
    <source>
        <dbReference type="ARBA" id="ARBA00023212"/>
    </source>
</evidence>
<evidence type="ECO:0000256" key="23">
    <source>
        <dbReference type="SAM" id="MobiDB-lite"/>
    </source>
</evidence>
<dbReference type="CDD" id="cd00096">
    <property type="entry name" value="Ig"/>
    <property type="match status" value="1"/>
</dbReference>
<evidence type="ECO:0000256" key="14">
    <source>
        <dbReference type="ARBA" id="ARBA00023136"/>
    </source>
</evidence>
<dbReference type="Ensembl" id="ENSBIXT00000037305.1">
    <property type="protein sequence ID" value="ENSBIXP00000022257.1"/>
    <property type="gene ID" value="ENSBIXG00000025180.1"/>
</dbReference>